<reference evidence="3" key="1">
    <citation type="journal article" date="2014" name="Nat. Genet.">
        <title>Genome of the human hookworm Necator americanus.</title>
        <authorList>
            <person name="Tang Y.T."/>
            <person name="Gao X."/>
            <person name="Rosa B.A."/>
            <person name="Abubucker S."/>
            <person name="Hallsworth-Pepin K."/>
            <person name="Martin J."/>
            <person name="Tyagi R."/>
            <person name="Heizer E."/>
            <person name="Zhang X."/>
            <person name="Bhonagiri-Palsikar V."/>
            <person name="Minx P."/>
            <person name="Warren W.C."/>
            <person name="Wang Q."/>
            <person name="Zhan B."/>
            <person name="Hotez P.J."/>
            <person name="Sternberg P.W."/>
            <person name="Dougall A."/>
            <person name="Gaze S.T."/>
            <person name="Mulvenna J."/>
            <person name="Sotillo J."/>
            <person name="Ranganathan S."/>
            <person name="Rabelo E.M."/>
            <person name="Wilson R.K."/>
            <person name="Felgner P.L."/>
            <person name="Bethony J."/>
            <person name="Hawdon J.M."/>
            <person name="Gasser R.B."/>
            <person name="Loukas A."/>
            <person name="Mitreva M."/>
        </authorList>
    </citation>
    <scope>NUCLEOTIDE SEQUENCE [LARGE SCALE GENOMIC DNA]</scope>
</reference>
<dbReference type="InterPro" id="IPR023631">
    <property type="entry name" value="Amidase_dom"/>
</dbReference>
<gene>
    <name evidence="2" type="ORF">NECAME_18707</name>
</gene>
<dbReference type="STRING" id="51031.W2ST62"/>
<proteinExistence type="predicted"/>
<dbReference type="GO" id="GO:0009062">
    <property type="term" value="P:fatty acid catabolic process"/>
    <property type="evidence" value="ECO:0007669"/>
    <property type="project" value="TreeGrafter"/>
</dbReference>
<dbReference type="EMBL" id="KI663263">
    <property type="protein sequence ID" value="ETN72703.1"/>
    <property type="molecule type" value="Genomic_DNA"/>
</dbReference>
<dbReference type="Pfam" id="PF01425">
    <property type="entry name" value="Amidase"/>
    <property type="match status" value="1"/>
</dbReference>
<dbReference type="Gene3D" id="3.90.1300.10">
    <property type="entry name" value="Amidase signature (AS) domain"/>
    <property type="match status" value="1"/>
</dbReference>
<dbReference type="OrthoDB" id="5848435at2759"/>
<dbReference type="InterPro" id="IPR052096">
    <property type="entry name" value="Endocannabinoid_amidase"/>
</dbReference>
<accession>W2ST62</accession>
<name>W2ST62_NECAM</name>
<dbReference type="GO" id="GO:0004040">
    <property type="term" value="F:amidase activity"/>
    <property type="evidence" value="ECO:0007669"/>
    <property type="project" value="TreeGrafter"/>
</dbReference>
<sequence>MYREGAKYRVGYYVDDGWFTPAPAIQRAVLEAKTHLEAAGHIVVPFQPPDVPEMMRQFVRAVCVDGGSFVFNKLTAVSSFSKLNRNR</sequence>
<dbReference type="Proteomes" id="UP000053676">
    <property type="component" value="Unassembled WGS sequence"/>
</dbReference>
<dbReference type="PANTHER" id="PTHR45847:SF10">
    <property type="entry name" value="FATTY ACID AMIDE HYDROLASE 1"/>
    <property type="match status" value="1"/>
</dbReference>
<dbReference type="PANTHER" id="PTHR45847">
    <property type="entry name" value="FATTY ACID AMIDE HYDROLASE"/>
    <property type="match status" value="1"/>
</dbReference>
<dbReference type="InterPro" id="IPR036928">
    <property type="entry name" value="AS_sf"/>
</dbReference>
<dbReference type="AlphaFoldDB" id="W2ST62"/>
<organism evidence="2 3">
    <name type="scientific">Necator americanus</name>
    <name type="common">Human hookworm</name>
    <dbReference type="NCBI Taxonomy" id="51031"/>
    <lineage>
        <taxon>Eukaryota</taxon>
        <taxon>Metazoa</taxon>
        <taxon>Ecdysozoa</taxon>
        <taxon>Nematoda</taxon>
        <taxon>Chromadorea</taxon>
        <taxon>Rhabditida</taxon>
        <taxon>Rhabditina</taxon>
        <taxon>Rhabditomorpha</taxon>
        <taxon>Strongyloidea</taxon>
        <taxon>Ancylostomatidae</taxon>
        <taxon>Bunostominae</taxon>
        <taxon>Necator</taxon>
    </lineage>
</organism>
<dbReference type="KEGG" id="nai:NECAME_18707"/>
<evidence type="ECO:0000259" key="1">
    <source>
        <dbReference type="Pfam" id="PF01425"/>
    </source>
</evidence>
<dbReference type="SUPFAM" id="SSF75304">
    <property type="entry name" value="Amidase signature (AS) enzymes"/>
    <property type="match status" value="1"/>
</dbReference>
<keyword evidence="3" id="KW-1185">Reference proteome</keyword>
<feature type="domain" description="Amidase" evidence="1">
    <location>
        <begin position="6"/>
        <end position="82"/>
    </location>
</feature>
<dbReference type="GO" id="GO:0017064">
    <property type="term" value="F:fatty acid amide hydrolase activity"/>
    <property type="evidence" value="ECO:0007669"/>
    <property type="project" value="TreeGrafter"/>
</dbReference>
<evidence type="ECO:0000313" key="2">
    <source>
        <dbReference type="EMBL" id="ETN72703.1"/>
    </source>
</evidence>
<evidence type="ECO:0000313" key="3">
    <source>
        <dbReference type="Proteomes" id="UP000053676"/>
    </source>
</evidence>
<protein>
    <recommendedName>
        <fullName evidence="1">Amidase domain-containing protein</fullName>
    </recommendedName>
</protein>